<evidence type="ECO:0000313" key="2">
    <source>
        <dbReference type="EMBL" id="KAL1189075.1"/>
    </source>
</evidence>
<accession>A0ABD0ZJM7</accession>
<proteinExistence type="predicted"/>
<organism evidence="2 3">
    <name type="scientific">Cardamine amara subsp. amara</name>
    <dbReference type="NCBI Taxonomy" id="228776"/>
    <lineage>
        <taxon>Eukaryota</taxon>
        <taxon>Viridiplantae</taxon>
        <taxon>Streptophyta</taxon>
        <taxon>Embryophyta</taxon>
        <taxon>Tracheophyta</taxon>
        <taxon>Spermatophyta</taxon>
        <taxon>Magnoliopsida</taxon>
        <taxon>eudicotyledons</taxon>
        <taxon>Gunneridae</taxon>
        <taxon>Pentapetalae</taxon>
        <taxon>rosids</taxon>
        <taxon>malvids</taxon>
        <taxon>Brassicales</taxon>
        <taxon>Brassicaceae</taxon>
        <taxon>Cardamineae</taxon>
        <taxon>Cardamine</taxon>
    </lineage>
</organism>
<dbReference type="Pfam" id="PF07734">
    <property type="entry name" value="FBA_1"/>
    <property type="match status" value="1"/>
</dbReference>
<evidence type="ECO:0000313" key="3">
    <source>
        <dbReference type="Proteomes" id="UP001558713"/>
    </source>
</evidence>
<dbReference type="InterPro" id="IPR006527">
    <property type="entry name" value="F-box-assoc_dom_typ1"/>
</dbReference>
<evidence type="ECO:0000259" key="1">
    <source>
        <dbReference type="Pfam" id="PF07734"/>
    </source>
</evidence>
<dbReference type="Proteomes" id="UP001558713">
    <property type="component" value="Unassembled WGS sequence"/>
</dbReference>
<comment type="caution">
    <text evidence="2">The sequence shown here is derived from an EMBL/GenBank/DDBJ whole genome shotgun (WGS) entry which is preliminary data.</text>
</comment>
<sequence length="105" mass="11871">MEIWVTTKIEPNAVSWNSKVFLAANIKQLSGPHFRFASANFFIDEGKKVAVVFDKDKDRDCRTPNNKAYILGVDGSLKEVDLGECANRMHYPRMCSYVPSSVQLN</sequence>
<dbReference type="EMBL" id="JBANAX010000904">
    <property type="protein sequence ID" value="KAL1189075.1"/>
    <property type="molecule type" value="Genomic_DNA"/>
</dbReference>
<name>A0ABD0ZJM7_CARAN</name>
<feature type="domain" description="F-box associated beta-propeller type 1" evidence="1">
    <location>
        <begin position="1"/>
        <end position="104"/>
    </location>
</feature>
<dbReference type="AlphaFoldDB" id="A0ABD0ZJM7"/>
<reference evidence="2 3" key="1">
    <citation type="submission" date="2024-04" db="EMBL/GenBank/DDBJ databases">
        <title>Genome assembly C_amara_ONT_v2.</title>
        <authorList>
            <person name="Yant L."/>
            <person name="Moore C."/>
            <person name="Slenker M."/>
        </authorList>
    </citation>
    <scope>NUCLEOTIDE SEQUENCE [LARGE SCALE GENOMIC DNA]</scope>
    <source>
        <tissue evidence="2">Leaf</tissue>
    </source>
</reference>
<keyword evidence="3" id="KW-1185">Reference proteome</keyword>
<protein>
    <submittedName>
        <fullName evidence="2">F-box protein</fullName>
    </submittedName>
</protein>
<gene>
    <name evidence="2" type="ORF">V5N11_032493</name>
</gene>